<dbReference type="EMBL" id="QEFP01000001">
    <property type="protein sequence ID" value="PVU68979.1"/>
    <property type="molecule type" value="Genomic_DNA"/>
</dbReference>
<organism evidence="2">
    <name type="scientific">Nanobsidianus stetteri</name>
    <dbReference type="NCBI Taxonomy" id="1294122"/>
    <lineage>
        <taxon>Archaea</taxon>
        <taxon>Nanobdellota</taxon>
        <taxon>Candidatus Nanoarchaeia</taxon>
        <taxon>Nanoarchaeales</taxon>
        <taxon>Nanopusillaceae</taxon>
        <taxon>Candidatus Nanobsidianus</taxon>
    </lineage>
</organism>
<accession>A0A2T9WMD1</accession>
<protein>
    <submittedName>
        <fullName evidence="2">Uncharacterized protein</fullName>
    </submittedName>
</protein>
<comment type="caution">
    <text evidence="2">The sequence shown here is derived from an EMBL/GenBank/DDBJ whole genome shotgun (WGS) entry which is preliminary data.</text>
</comment>
<name>A0A2T9WMD1_NANST</name>
<proteinExistence type="predicted"/>
<evidence type="ECO:0000313" key="2">
    <source>
        <dbReference type="EMBL" id="PVU68979.1"/>
    </source>
</evidence>
<dbReference type="RefSeq" id="WP_228615200.1">
    <property type="nucleotide sequence ID" value="NZ_QEFP02000004.1"/>
</dbReference>
<sequence length="122" mass="14550">MENKIKKEFEMFCKISGGEYREGTYIECVRDKYYIRLSEENGLTFMAGSNITSDFEILNIKDCKIIDCERLTKNNEMNELEYYIFNIYLDKGLLSIRRKIKEDKIIVYLKTSDIEYESSIVF</sequence>
<reference evidence="2" key="2">
    <citation type="submission" date="2017-05" db="EMBL/GenBank/DDBJ databases">
        <authorList>
            <person name="Song R."/>
            <person name="Chenine A.L."/>
            <person name="Ruprecht R.M."/>
        </authorList>
    </citation>
    <scope>NUCLEOTIDE SEQUENCE</scope>
    <source>
        <strain evidence="2">SCGC AB-777_F03</strain>
    </source>
</reference>
<dbReference type="Proteomes" id="UP000245509">
    <property type="component" value="Unassembled WGS sequence"/>
</dbReference>
<dbReference type="AlphaFoldDB" id="A0A2T9WMD1"/>
<reference evidence="1" key="3">
    <citation type="submission" date="2017-05" db="EMBL/GenBank/DDBJ databases">
        <authorList>
            <person name="Munson-Mcgee J.H."/>
        </authorList>
    </citation>
    <scope>NUCLEOTIDE SEQUENCE</scope>
    <source>
        <strain evidence="1">SCGC AB-777_F03</strain>
    </source>
</reference>
<dbReference type="EMBL" id="QEFP02000004">
    <property type="protein sequence ID" value="MCC5446971.1"/>
    <property type="molecule type" value="Genomic_DNA"/>
</dbReference>
<gene>
    <name evidence="1" type="ORF">DDW03_000950</name>
    <name evidence="2" type="ORF">DDW03_00420</name>
</gene>
<reference evidence="2" key="1">
    <citation type="journal article" date="2015" name="Appl. Environ. Microbiol.">
        <title>Nanoarchaeota, Their Sulfolobales Host, and Nanoarchaeota Virus Distribution across Yellowstone National Park Hot Springs.</title>
        <authorList>
            <person name="Munson-McGee J.H."/>
            <person name="Field E.K."/>
            <person name="Bateson M."/>
            <person name="Rooney C."/>
            <person name="Stepanauskas R."/>
            <person name="Young M.J."/>
        </authorList>
    </citation>
    <scope>NUCLEOTIDE SEQUENCE [LARGE SCALE GENOMIC DNA]</scope>
    <source>
        <strain evidence="2">SCGC AB-777_F03</strain>
    </source>
</reference>
<evidence type="ECO:0000313" key="1">
    <source>
        <dbReference type="EMBL" id="MCC5446971.1"/>
    </source>
</evidence>
<reference evidence="1" key="4">
    <citation type="submission" date="2021-11" db="EMBL/GenBank/DDBJ databases">
        <authorList>
            <person name="Munson-Mcgee J."/>
            <person name="Field E."/>
            <person name="Bateson M."/>
            <person name="Rooney C."/>
            <person name="Stepanauskas R."/>
            <person name="Young M."/>
        </authorList>
    </citation>
    <scope>NUCLEOTIDE SEQUENCE</scope>
    <source>
        <strain evidence="1">SCGC AB-777_F03</strain>
    </source>
</reference>